<keyword evidence="6 10" id="KW-0802">TPR repeat</keyword>
<dbReference type="Gene3D" id="3.40.50.300">
    <property type="entry name" value="P-loop containing nucleotide triphosphate hydrolases"/>
    <property type="match status" value="1"/>
</dbReference>
<comment type="subcellular location">
    <subcellularLocation>
        <location evidence="1">Cytoplasm</location>
        <location evidence="1">Cytoskeleton</location>
    </subcellularLocation>
</comment>
<dbReference type="SUPFAM" id="SSF48452">
    <property type="entry name" value="TPR-like"/>
    <property type="match status" value="2"/>
</dbReference>
<dbReference type="EMBL" id="JAHHHN010000001">
    <property type="protein sequence ID" value="MBW4559642.1"/>
    <property type="molecule type" value="Genomic_DNA"/>
</dbReference>
<dbReference type="Pfam" id="PF00931">
    <property type="entry name" value="NB-ARC"/>
    <property type="match status" value="1"/>
</dbReference>
<dbReference type="GO" id="GO:0007018">
    <property type="term" value="P:microtubule-based movement"/>
    <property type="evidence" value="ECO:0007669"/>
    <property type="project" value="TreeGrafter"/>
</dbReference>
<evidence type="ECO:0000256" key="10">
    <source>
        <dbReference type="PROSITE-ProRule" id="PRU00339"/>
    </source>
</evidence>
<dbReference type="InterPro" id="IPR019734">
    <property type="entry name" value="TPR_rpt"/>
</dbReference>
<evidence type="ECO:0000256" key="5">
    <source>
        <dbReference type="ARBA" id="ARBA00022737"/>
    </source>
</evidence>
<dbReference type="InterPro" id="IPR045429">
    <property type="entry name" value="EAD10"/>
</dbReference>
<comment type="caution">
    <text evidence="13">The sequence shown here is derived from an EMBL/GenBank/DDBJ whole genome shotgun (WGS) entry which is preliminary data.</text>
</comment>
<reference evidence="13" key="1">
    <citation type="submission" date="2021-05" db="EMBL/GenBank/DDBJ databases">
        <authorList>
            <person name="Pietrasiak N."/>
            <person name="Ward R."/>
            <person name="Stajich J.E."/>
            <person name="Kurbessoian T."/>
        </authorList>
    </citation>
    <scope>NUCLEOTIDE SEQUENCE</scope>
    <source>
        <strain evidence="13">JT2-VF2</strain>
    </source>
</reference>
<dbReference type="Pfam" id="PF19954">
    <property type="entry name" value="EAD10"/>
    <property type="match status" value="1"/>
</dbReference>
<sequence>MTSPEELNSILERIVKYQHTESDIALLQQWVSSGSQIVSQQGKYAVNLGQGQEIHIGDRIYQGADAEVVKGILQEVLQTVQPNLQLAGIPENLPRSGVVQFVGREQELETLHQQLQENTPVAISAIAGMGGIGKTELALQYALLRKQTYQGGICWLRAKGLNVGTQIVQFGQSRLQLHPPEDLDLIGQVGFCWTHWPAGEVLVIFDDVTDYEIIKPYFPPAEPRFKVMIATRLRLGKSVKQLEIEVLSELAALALLESLVGTERIQRELDNAKKLCAWLGYLPLGLELVGRYLDRKPDLTVSEMQQRLEKKRLDERSLSKPDADMTASLGVAAAFELSWEVLDEPTKQLGCLLSLFALAPIPWSLVESCLPQDKEDLEELRDDNLLNLNLIQRKGVAIYQLHQLIREFFQAKQHSITNSEQLKWQFCQAMVAVAQKIPENPTRNLLLELAPTMPHVAEAATILNNYLADTDILKPFEALGRFYERQSFYQQAADWYERCRSLTEQRFGSDHLDVATSINYLAYIYRLQGRYVEAELLCQQVLKIRQSLLGAEAPQVADSLNQLGMLYFQQGKYDDAEALYKQALEMKQRLLGFEHPDVAEYLNNLGFLYLAQGRYSKAEPLFEQAIIFYKRTKAEIYLATTLNNLARLYDAQERYAEAEILYIQALELFKSLLGEEHPDIAICLNDLAFIYGQKGDQERAETTYIQALEMRRKLLGNEHPDVAVSLNDLAKFYTSLKRYAEAQPLYLQALATLEEKLGKEHPFTVKVYQNLLELRYTADTI</sequence>
<feature type="repeat" description="TPR" evidence="10">
    <location>
        <begin position="557"/>
        <end position="590"/>
    </location>
</feature>
<dbReference type="InterPro" id="IPR002182">
    <property type="entry name" value="NB-ARC"/>
</dbReference>
<dbReference type="PROSITE" id="PS50293">
    <property type="entry name" value="TPR_REGION"/>
    <property type="match status" value="1"/>
</dbReference>
<evidence type="ECO:0000256" key="3">
    <source>
        <dbReference type="ARBA" id="ARBA00022490"/>
    </source>
</evidence>
<dbReference type="GO" id="GO:0043531">
    <property type="term" value="F:ADP binding"/>
    <property type="evidence" value="ECO:0007669"/>
    <property type="project" value="InterPro"/>
</dbReference>
<comment type="similarity">
    <text evidence="2">Belongs to the kinesin light chain family.</text>
</comment>
<evidence type="ECO:0000313" key="13">
    <source>
        <dbReference type="EMBL" id="MBW4559642.1"/>
    </source>
</evidence>
<dbReference type="GO" id="GO:0005871">
    <property type="term" value="C:kinesin complex"/>
    <property type="evidence" value="ECO:0007669"/>
    <property type="project" value="InterPro"/>
</dbReference>
<evidence type="ECO:0000256" key="7">
    <source>
        <dbReference type="ARBA" id="ARBA00023054"/>
    </source>
</evidence>
<evidence type="ECO:0000256" key="6">
    <source>
        <dbReference type="ARBA" id="ARBA00022803"/>
    </source>
</evidence>
<dbReference type="SUPFAM" id="SSF52540">
    <property type="entry name" value="P-loop containing nucleoside triphosphate hydrolases"/>
    <property type="match status" value="1"/>
</dbReference>
<keyword evidence="3" id="KW-0963">Cytoplasm</keyword>
<reference evidence="13" key="2">
    <citation type="journal article" date="2022" name="Microbiol. Resour. Announc.">
        <title>Metagenome Sequencing to Explore Phylogenomics of Terrestrial Cyanobacteria.</title>
        <authorList>
            <person name="Ward R.D."/>
            <person name="Stajich J.E."/>
            <person name="Johansen J.R."/>
            <person name="Huntemann M."/>
            <person name="Clum A."/>
            <person name="Foster B."/>
            <person name="Foster B."/>
            <person name="Roux S."/>
            <person name="Palaniappan K."/>
            <person name="Varghese N."/>
            <person name="Mukherjee S."/>
            <person name="Reddy T.B.K."/>
            <person name="Daum C."/>
            <person name="Copeland A."/>
            <person name="Chen I.A."/>
            <person name="Ivanova N.N."/>
            <person name="Kyrpides N.C."/>
            <person name="Shapiro N."/>
            <person name="Eloe-Fadrosh E.A."/>
            <person name="Pietrasiak N."/>
        </authorList>
    </citation>
    <scope>NUCLEOTIDE SEQUENCE</scope>
    <source>
        <strain evidence="13">JT2-VF2</strain>
    </source>
</reference>
<dbReference type="InterPro" id="IPR002151">
    <property type="entry name" value="Kinesin_light"/>
</dbReference>
<accession>A0A951PTN4</accession>
<evidence type="ECO:0000256" key="8">
    <source>
        <dbReference type="ARBA" id="ARBA00023175"/>
    </source>
</evidence>
<organism evidence="13 14">
    <name type="scientific">Mojavia pulchra JT2-VF2</name>
    <dbReference type="NCBI Taxonomy" id="287848"/>
    <lineage>
        <taxon>Bacteria</taxon>
        <taxon>Bacillati</taxon>
        <taxon>Cyanobacteriota</taxon>
        <taxon>Cyanophyceae</taxon>
        <taxon>Nostocales</taxon>
        <taxon>Nostocaceae</taxon>
    </lineage>
</organism>
<dbReference type="Proteomes" id="UP000715781">
    <property type="component" value="Unassembled WGS sequence"/>
</dbReference>
<dbReference type="PANTHER" id="PTHR45783">
    <property type="entry name" value="KINESIN LIGHT CHAIN"/>
    <property type="match status" value="1"/>
</dbReference>
<evidence type="ECO:0000313" key="14">
    <source>
        <dbReference type="Proteomes" id="UP000715781"/>
    </source>
</evidence>
<protein>
    <submittedName>
        <fullName evidence="13">Tetratricopeptide repeat protein</fullName>
    </submittedName>
</protein>
<evidence type="ECO:0000256" key="9">
    <source>
        <dbReference type="ARBA" id="ARBA00023212"/>
    </source>
</evidence>
<evidence type="ECO:0000256" key="1">
    <source>
        <dbReference type="ARBA" id="ARBA00004245"/>
    </source>
</evidence>
<dbReference type="Gene3D" id="1.25.40.10">
    <property type="entry name" value="Tetratricopeptide repeat domain"/>
    <property type="match status" value="2"/>
</dbReference>
<dbReference type="GO" id="GO:0005874">
    <property type="term" value="C:microtubule"/>
    <property type="evidence" value="ECO:0007669"/>
    <property type="project" value="UniProtKB-KW"/>
</dbReference>
<dbReference type="InterPro" id="IPR027417">
    <property type="entry name" value="P-loop_NTPase"/>
</dbReference>
<dbReference type="InterPro" id="IPR011990">
    <property type="entry name" value="TPR-like_helical_dom_sf"/>
</dbReference>
<dbReference type="SMART" id="SM00028">
    <property type="entry name" value="TPR"/>
    <property type="match status" value="7"/>
</dbReference>
<dbReference type="GO" id="GO:0019894">
    <property type="term" value="F:kinesin binding"/>
    <property type="evidence" value="ECO:0007669"/>
    <property type="project" value="TreeGrafter"/>
</dbReference>
<keyword evidence="7" id="KW-0175">Coiled coil</keyword>
<feature type="domain" description="NB-ARC" evidence="11">
    <location>
        <begin position="104"/>
        <end position="263"/>
    </location>
</feature>
<evidence type="ECO:0000256" key="4">
    <source>
        <dbReference type="ARBA" id="ARBA00022701"/>
    </source>
</evidence>
<proteinExistence type="inferred from homology"/>
<keyword evidence="4" id="KW-0493">Microtubule</keyword>
<name>A0A951PTN4_9NOST</name>
<dbReference type="Pfam" id="PF13374">
    <property type="entry name" value="TPR_10"/>
    <property type="match status" value="1"/>
</dbReference>
<evidence type="ECO:0000259" key="12">
    <source>
        <dbReference type="Pfam" id="PF19954"/>
    </source>
</evidence>
<keyword evidence="5" id="KW-0677">Repeat</keyword>
<keyword evidence="8" id="KW-0505">Motor protein</keyword>
<dbReference type="GO" id="GO:0005737">
    <property type="term" value="C:cytoplasm"/>
    <property type="evidence" value="ECO:0007669"/>
    <property type="project" value="TreeGrafter"/>
</dbReference>
<gene>
    <name evidence="13" type="ORF">KME32_00550</name>
</gene>
<dbReference type="PROSITE" id="PS50005">
    <property type="entry name" value="TPR"/>
    <property type="match status" value="2"/>
</dbReference>
<dbReference type="PANTHER" id="PTHR45783:SF3">
    <property type="entry name" value="KINESIN LIGHT CHAIN"/>
    <property type="match status" value="1"/>
</dbReference>
<dbReference type="PRINTS" id="PR00381">
    <property type="entry name" value="KINESINLIGHT"/>
</dbReference>
<dbReference type="AlphaFoldDB" id="A0A951PTN4"/>
<feature type="repeat" description="TPR" evidence="10">
    <location>
        <begin position="599"/>
        <end position="632"/>
    </location>
</feature>
<dbReference type="Pfam" id="PF13424">
    <property type="entry name" value="TPR_12"/>
    <property type="match status" value="3"/>
</dbReference>
<keyword evidence="9" id="KW-0206">Cytoskeleton</keyword>
<evidence type="ECO:0000259" key="11">
    <source>
        <dbReference type="Pfam" id="PF00931"/>
    </source>
</evidence>
<feature type="domain" description="Effector-associated" evidence="12">
    <location>
        <begin position="1"/>
        <end position="76"/>
    </location>
</feature>
<evidence type="ECO:0000256" key="2">
    <source>
        <dbReference type="ARBA" id="ARBA00009622"/>
    </source>
</evidence>